<dbReference type="InParanoid" id="A0A7X0MVH8"/>
<accession>A0A7X0MVH8</accession>
<proteinExistence type="predicted"/>
<organism evidence="3 4">
    <name type="scientific">Pseudoteredinibacter isoporae</name>
    <dbReference type="NCBI Taxonomy" id="570281"/>
    <lineage>
        <taxon>Bacteria</taxon>
        <taxon>Pseudomonadati</taxon>
        <taxon>Pseudomonadota</taxon>
        <taxon>Gammaproteobacteria</taxon>
        <taxon>Cellvibrionales</taxon>
        <taxon>Cellvibrionaceae</taxon>
        <taxon>Pseudoteredinibacter</taxon>
    </lineage>
</organism>
<protein>
    <recommendedName>
        <fullName evidence="2">DUF4124 domain-containing protein</fullName>
    </recommendedName>
</protein>
<sequence>MKPYFVFLLATLIAAPLAAQIYKHVDENGKVSYSDKPAEDQKNEQVELKPINTTPGMDLEQLAKEKQNFVSHFNADYQLFLSSPSDGAHMMAHQRDLQIEAGFTVTIRSNSPDQAKIDQEKQAAMAAAKIEIYFNGNKLASDNGKATIKEITRGEHKITARLVNGGGKELAPAASATVYVHRPLRR</sequence>
<evidence type="ECO:0000313" key="3">
    <source>
        <dbReference type="EMBL" id="MBB6519859.1"/>
    </source>
</evidence>
<dbReference type="AlphaFoldDB" id="A0A7X0MVH8"/>
<evidence type="ECO:0000256" key="1">
    <source>
        <dbReference type="SAM" id="SignalP"/>
    </source>
</evidence>
<feature type="chain" id="PRO_5030861716" description="DUF4124 domain-containing protein" evidence="1">
    <location>
        <begin position="20"/>
        <end position="186"/>
    </location>
</feature>
<feature type="domain" description="DUF4124" evidence="2">
    <location>
        <begin position="8"/>
        <end position="55"/>
    </location>
</feature>
<evidence type="ECO:0000313" key="4">
    <source>
        <dbReference type="Proteomes" id="UP000528457"/>
    </source>
</evidence>
<evidence type="ECO:0000259" key="2">
    <source>
        <dbReference type="Pfam" id="PF13511"/>
    </source>
</evidence>
<dbReference type="InterPro" id="IPR025392">
    <property type="entry name" value="DUF4124"/>
</dbReference>
<dbReference type="EMBL" id="JACHHT010000001">
    <property type="protein sequence ID" value="MBB6519859.1"/>
    <property type="molecule type" value="Genomic_DNA"/>
</dbReference>
<dbReference type="Pfam" id="PF13511">
    <property type="entry name" value="DUF4124"/>
    <property type="match status" value="1"/>
</dbReference>
<dbReference type="RefSeq" id="WP_166852917.1">
    <property type="nucleotide sequence ID" value="NZ_JAAONY010000001.1"/>
</dbReference>
<gene>
    <name evidence="3" type="ORF">HNR48_000137</name>
</gene>
<reference evidence="3 4" key="1">
    <citation type="submission" date="2020-08" db="EMBL/GenBank/DDBJ databases">
        <title>Genomic Encyclopedia of Type Strains, Phase IV (KMG-IV): sequencing the most valuable type-strain genomes for metagenomic binning, comparative biology and taxonomic classification.</title>
        <authorList>
            <person name="Goeker M."/>
        </authorList>
    </citation>
    <scope>NUCLEOTIDE SEQUENCE [LARGE SCALE GENOMIC DNA]</scope>
    <source>
        <strain evidence="3 4">DSM 22368</strain>
    </source>
</reference>
<comment type="caution">
    <text evidence="3">The sequence shown here is derived from an EMBL/GenBank/DDBJ whole genome shotgun (WGS) entry which is preliminary data.</text>
</comment>
<keyword evidence="1" id="KW-0732">Signal</keyword>
<dbReference type="Proteomes" id="UP000528457">
    <property type="component" value="Unassembled WGS sequence"/>
</dbReference>
<name>A0A7X0MVH8_9GAMM</name>
<keyword evidence="4" id="KW-1185">Reference proteome</keyword>
<feature type="signal peptide" evidence="1">
    <location>
        <begin position="1"/>
        <end position="19"/>
    </location>
</feature>